<gene>
    <name evidence="1" type="ORF">METZ01_LOCUS268465</name>
</gene>
<organism evidence="1">
    <name type="scientific">marine metagenome</name>
    <dbReference type="NCBI Taxonomy" id="408172"/>
    <lineage>
        <taxon>unclassified sequences</taxon>
        <taxon>metagenomes</taxon>
        <taxon>ecological metagenomes</taxon>
    </lineage>
</organism>
<proteinExistence type="predicted"/>
<feature type="non-terminal residue" evidence="1">
    <location>
        <position position="82"/>
    </location>
</feature>
<reference evidence="1" key="1">
    <citation type="submission" date="2018-05" db="EMBL/GenBank/DDBJ databases">
        <authorList>
            <person name="Lanie J.A."/>
            <person name="Ng W.-L."/>
            <person name="Kazmierczak K.M."/>
            <person name="Andrzejewski T.M."/>
            <person name="Davidsen T.M."/>
            <person name="Wayne K.J."/>
            <person name="Tettelin H."/>
            <person name="Glass J.I."/>
            <person name="Rusch D."/>
            <person name="Podicherti R."/>
            <person name="Tsui H.-C.T."/>
            <person name="Winkler M.E."/>
        </authorList>
    </citation>
    <scope>NUCLEOTIDE SEQUENCE</scope>
</reference>
<dbReference type="EMBL" id="UINC01076440">
    <property type="protein sequence ID" value="SVC15611.1"/>
    <property type="molecule type" value="Genomic_DNA"/>
</dbReference>
<dbReference type="AlphaFoldDB" id="A0A382JYL4"/>
<protein>
    <submittedName>
        <fullName evidence="1">Uncharacterized protein</fullName>
    </submittedName>
</protein>
<accession>A0A382JYL4</accession>
<name>A0A382JYL4_9ZZZZ</name>
<evidence type="ECO:0000313" key="1">
    <source>
        <dbReference type="EMBL" id="SVC15611.1"/>
    </source>
</evidence>
<sequence length="82" mass="9413">MIKLQQATENLNAIFDNKDLLDVLIDVEDVFDGLDLYAFANWIDGLVVSGPHVSRYWINVKLMYLHKNMPDPTGAQRLERHG</sequence>